<feature type="compositionally biased region" description="Polar residues" evidence="3">
    <location>
        <begin position="151"/>
        <end position="184"/>
    </location>
</feature>
<evidence type="ECO:0000256" key="1">
    <source>
        <dbReference type="ARBA" id="ARBA00022884"/>
    </source>
</evidence>
<feature type="compositionally biased region" description="Polar residues" evidence="3">
    <location>
        <begin position="776"/>
        <end position="788"/>
    </location>
</feature>
<keyword evidence="1 2" id="KW-0694">RNA-binding</keyword>
<feature type="region of interest" description="Disordered" evidence="3">
    <location>
        <begin position="34"/>
        <end position="330"/>
    </location>
</feature>
<feature type="compositionally biased region" description="Basic and acidic residues" evidence="3">
    <location>
        <begin position="398"/>
        <end position="407"/>
    </location>
</feature>
<dbReference type="PROSITE" id="PS50102">
    <property type="entry name" value="RRM"/>
    <property type="match status" value="2"/>
</dbReference>
<feature type="region of interest" description="Disordered" evidence="3">
    <location>
        <begin position="866"/>
        <end position="941"/>
    </location>
</feature>
<dbReference type="SUPFAM" id="SSF54928">
    <property type="entry name" value="RNA-binding domain, RBD"/>
    <property type="match status" value="2"/>
</dbReference>
<feature type="region of interest" description="Disordered" evidence="3">
    <location>
        <begin position="353"/>
        <end position="469"/>
    </location>
</feature>
<feature type="compositionally biased region" description="Basic and acidic residues" evidence="3">
    <location>
        <begin position="448"/>
        <end position="469"/>
    </location>
</feature>
<evidence type="ECO:0000259" key="4">
    <source>
        <dbReference type="PROSITE" id="PS50102"/>
    </source>
</evidence>
<reference evidence="5" key="1">
    <citation type="submission" date="2020-11" db="EMBL/GenBank/DDBJ databases">
        <authorList>
            <person name="Tran Van P."/>
        </authorList>
    </citation>
    <scope>NUCLEOTIDE SEQUENCE</scope>
</reference>
<organism evidence="5">
    <name type="scientific">Timema poppense</name>
    <name type="common">Walking stick</name>
    <dbReference type="NCBI Taxonomy" id="170557"/>
    <lineage>
        <taxon>Eukaryota</taxon>
        <taxon>Metazoa</taxon>
        <taxon>Ecdysozoa</taxon>
        <taxon>Arthropoda</taxon>
        <taxon>Hexapoda</taxon>
        <taxon>Insecta</taxon>
        <taxon>Pterygota</taxon>
        <taxon>Neoptera</taxon>
        <taxon>Polyneoptera</taxon>
        <taxon>Phasmatodea</taxon>
        <taxon>Timematodea</taxon>
        <taxon>Timematoidea</taxon>
        <taxon>Timematidae</taxon>
        <taxon>Timema</taxon>
    </lineage>
</organism>
<protein>
    <recommendedName>
        <fullName evidence="4">RRM domain-containing protein</fullName>
    </recommendedName>
</protein>
<feature type="compositionally biased region" description="Polar residues" evidence="3">
    <location>
        <begin position="408"/>
        <end position="442"/>
    </location>
</feature>
<dbReference type="PANTHER" id="PTHR48026:SF13">
    <property type="entry name" value="HETEROGENEOUS NUCLEAR RIBONUCLEOPROTEINS A2_B1"/>
    <property type="match status" value="1"/>
</dbReference>
<feature type="compositionally biased region" description="Low complexity" evidence="3">
    <location>
        <begin position="752"/>
        <end position="763"/>
    </location>
</feature>
<dbReference type="GO" id="GO:0071013">
    <property type="term" value="C:catalytic step 2 spliceosome"/>
    <property type="evidence" value="ECO:0007669"/>
    <property type="project" value="TreeGrafter"/>
</dbReference>
<dbReference type="CDD" id="cd12328">
    <property type="entry name" value="RRM2_hnRNPA_like"/>
    <property type="match status" value="1"/>
</dbReference>
<feature type="compositionally biased region" description="Polar residues" evidence="3">
    <location>
        <begin position="208"/>
        <end position="224"/>
    </location>
</feature>
<gene>
    <name evidence="5" type="ORF">TPSB3V08_LOCUS5512</name>
</gene>
<dbReference type="Gene3D" id="3.30.70.330">
    <property type="match status" value="2"/>
</dbReference>
<feature type="compositionally biased region" description="Polar residues" evidence="3">
    <location>
        <begin position="725"/>
        <end position="744"/>
    </location>
</feature>
<evidence type="ECO:0000313" key="5">
    <source>
        <dbReference type="EMBL" id="CAD7406640.1"/>
    </source>
</evidence>
<sequence>MPSTRVVERSGSSRNEFGSEKRGRCINVKHFISDAGGSYLPPTAEKGFGSSGQVPAENGQDGLANYDLPDQDIFGSPQDTYLPADFSGGSMSARPQQTYGSPRSQSGSINNVDGNNRLSTSYVSPRHRRPQKPSGRNGSDRKKLGNGDRPSFSTQSITINWPTNSNANYSRTFRPQNPSSSYVTPNGDEAMGYSDQLDTLGQAGARSNLENSDGSNAGTDTSYLPPSEYNRDPSNTHRNSNVGSTLNTNSSPRLSSTEGYNILASRSQSRGEVSLDGNLRDFSRRPSSEYGSPIRGPPARGPQRSEENTSNGFNAQSISQNSAGRRLSSEYGAPNLGGSYSFSHSNGVKNDVVSPTTKYGTPKSDTQAGLVDPTSSNQFSYPKAPSDEYGIPALGRNRFGDSLDKNTDSFNPSTGTSNNEGFQNLAQDFQDPSNGRPSSTYGNPGLSDSERNTFSESFSHSDKGGFHESIHSSPAIAINRRPSTNYGLPTNGVNSRIQATSGYESYNGFSGSRDSLNSNKASISTNYDPSNKYEESIQNGDDITNGFRGTIAQFVNDGFSNFGATGTPSNTYAPASYESSNEQVFGSQNTPLNKPSREYGTPTYSEINGGTGRLSASFSSENRDNDVGIASLHMSTNGGRVFQASNVPAERTRHFQPGPSREFNTVTTSPQEVFNGFSNTQRKAGLQGGYRLREPSSISSIPERQNGVTEAYVAFEKPINTYGLPQSSGDFKNNDGGNTFSNTYGVPDTHRGSQQHSSHLSGSYGTPDCQNHKAQDNPQRSSSTGIFPSQDSAIQTEIRGLPANTYGVPQSFRNTRPNFETQHPSTTRSDNNHMDVHGTYLPPNDFNSQTSVPFQPVQLVSEYGVPRTDDSINPPTNRIRGQATIQNRDESFRARHKTSSRGSEVSDDSTHSTKVFKNQVLNQANGLNGSSREDPSLYLPPNRQVSSFDAISSNRRGETRASSMGLMKLGDGGGGNETLVVLAGVSRGSRKGAAFAERKRVVSIAQRTYLKLMRCRRSLWIFTNLTQNCFWLLIPTVLDGGKAEPEHIRKLFIGGLDYRTTDESLKKHFEQWGEIVDVVVMKDPNTKRLEIGRPEAGATVKKLFVGGLKEDMEEDDMREYFKQFGTVMSVAIVVDKETGKKRGFGFVEFDDYDPVDKICLQRSHQIRGKHIDRWLEAVVEVVEVEAAVEEAAVVEDHLARHGVAEEEVTGTTPVGVAGEVVIHGRVKAGEVVVELLEVGVKEVLGAIIVEVDNGARTTLAVAINKIMEVVRSEEETSVEQEADLVPTRVVGVGAAVEVAMGPEEQEAVMEVELADIKFLYCHQPIFQVLLQYLRLAGSGRNRQAN</sequence>
<dbReference type="PANTHER" id="PTHR48026">
    <property type="entry name" value="HOMOLOGOUS TO DROSOPHILA SQD (SQUID) PROTEIN"/>
    <property type="match status" value="1"/>
</dbReference>
<feature type="compositionally biased region" description="Polar residues" evidence="3">
    <location>
        <begin position="510"/>
        <end position="529"/>
    </location>
</feature>
<feature type="compositionally biased region" description="Polar residues" evidence="3">
    <location>
        <begin position="912"/>
        <end position="930"/>
    </location>
</feature>
<feature type="region of interest" description="Disordered" evidence="3">
    <location>
        <begin position="510"/>
        <end position="533"/>
    </location>
</feature>
<dbReference type="GO" id="GO:0003730">
    <property type="term" value="F:mRNA 3'-UTR binding"/>
    <property type="evidence" value="ECO:0007669"/>
    <property type="project" value="TreeGrafter"/>
</dbReference>
<feature type="compositionally biased region" description="Polar residues" evidence="3">
    <location>
        <begin position="353"/>
        <end position="380"/>
    </location>
</feature>
<feature type="compositionally biased region" description="Polar residues" evidence="3">
    <location>
        <begin position="89"/>
        <end position="123"/>
    </location>
</feature>
<dbReference type="InterPro" id="IPR035979">
    <property type="entry name" value="RBD_domain_sf"/>
</dbReference>
<accession>A0A7R9D3Q2</accession>
<feature type="domain" description="RRM" evidence="4">
    <location>
        <begin position="1101"/>
        <end position="1189"/>
    </location>
</feature>
<dbReference type="InterPro" id="IPR012677">
    <property type="entry name" value="Nucleotide-bd_a/b_plait_sf"/>
</dbReference>
<feature type="region of interest" description="Disordered" evidence="3">
    <location>
        <begin position="725"/>
        <end position="788"/>
    </location>
</feature>
<dbReference type="InterPro" id="IPR000504">
    <property type="entry name" value="RRM_dom"/>
</dbReference>
<dbReference type="Pfam" id="PF00076">
    <property type="entry name" value="RRM_1"/>
    <property type="match status" value="2"/>
</dbReference>
<feature type="region of interest" description="Disordered" evidence="3">
    <location>
        <begin position="813"/>
        <end position="834"/>
    </location>
</feature>
<proteinExistence type="predicted"/>
<feature type="domain" description="RRM" evidence="4">
    <location>
        <begin position="1049"/>
        <end position="1101"/>
    </location>
</feature>
<dbReference type="EMBL" id="OD002948">
    <property type="protein sequence ID" value="CAD7406640.1"/>
    <property type="molecule type" value="Genomic_DNA"/>
</dbReference>
<name>A0A7R9D3Q2_TIMPO</name>
<feature type="compositionally biased region" description="Polar residues" evidence="3">
    <location>
        <begin position="236"/>
        <end position="271"/>
    </location>
</feature>
<dbReference type="GO" id="GO:0000398">
    <property type="term" value="P:mRNA splicing, via spliceosome"/>
    <property type="evidence" value="ECO:0007669"/>
    <property type="project" value="TreeGrafter"/>
</dbReference>
<feature type="compositionally biased region" description="Polar residues" evidence="3">
    <location>
        <begin position="813"/>
        <end position="829"/>
    </location>
</feature>
<evidence type="ECO:0000256" key="2">
    <source>
        <dbReference type="PROSITE-ProRule" id="PRU00176"/>
    </source>
</evidence>
<feature type="compositionally biased region" description="Polar residues" evidence="3">
    <location>
        <begin position="308"/>
        <end position="323"/>
    </location>
</feature>
<dbReference type="SMART" id="SM00360">
    <property type="entry name" value="RRM"/>
    <property type="match status" value="2"/>
</dbReference>
<feature type="region of interest" description="Disordered" evidence="3">
    <location>
        <begin position="1"/>
        <end position="20"/>
    </location>
</feature>
<evidence type="ECO:0000256" key="3">
    <source>
        <dbReference type="SAM" id="MobiDB-lite"/>
    </source>
</evidence>
<feature type="compositionally biased region" description="Basic and acidic residues" evidence="3">
    <location>
        <begin position="278"/>
        <end position="287"/>
    </location>
</feature>